<name>A0A4R8IST0_9GAMM</name>
<accession>A0A4R8IST0</accession>
<keyword evidence="5" id="KW-0472">Membrane</keyword>
<keyword evidence="8" id="KW-1185">Reference proteome</keyword>
<keyword evidence="4 7" id="KW-0808">Transferase</keyword>
<keyword evidence="2" id="KW-1003">Cell membrane</keyword>
<dbReference type="InterPro" id="IPR004960">
    <property type="entry name" value="LipA_acyltrans"/>
</dbReference>
<keyword evidence="3" id="KW-0997">Cell inner membrane</keyword>
<dbReference type="AlphaFoldDB" id="A0A4R8IST0"/>
<gene>
    <name evidence="7" type="ORF">EDC23_2123</name>
</gene>
<organism evidence="7 8">
    <name type="scientific">Thiohalophilus thiocyanatoxydans</name>
    <dbReference type="NCBI Taxonomy" id="381308"/>
    <lineage>
        <taxon>Bacteria</taxon>
        <taxon>Pseudomonadati</taxon>
        <taxon>Pseudomonadota</taxon>
        <taxon>Gammaproteobacteria</taxon>
        <taxon>Thiohalomonadales</taxon>
        <taxon>Thiohalophilaceae</taxon>
        <taxon>Thiohalophilus</taxon>
    </lineage>
</organism>
<comment type="subcellular location">
    <subcellularLocation>
        <location evidence="1">Cell inner membrane</location>
    </subcellularLocation>
</comment>
<comment type="caution">
    <text evidence="7">The sequence shown here is derived from an EMBL/GenBank/DDBJ whole genome shotgun (WGS) entry which is preliminary data.</text>
</comment>
<dbReference type="PANTHER" id="PTHR30606">
    <property type="entry name" value="LIPID A BIOSYNTHESIS LAUROYL ACYLTRANSFERASE"/>
    <property type="match status" value="1"/>
</dbReference>
<dbReference type="CDD" id="cd07984">
    <property type="entry name" value="LPLAT_LABLAT-like"/>
    <property type="match status" value="1"/>
</dbReference>
<dbReference type="Pfam" id="PF03279">
    <property type="entry name" value="Lip_A_acyltrans"/>
    <property type="match status" value="1"/>
</dbReference>
<evidence type="ECO:0000256" key="4">
    <source>
        <dbReference type="ARBA" id="ARBA00022679"/>
    </source>
</evidence>
<evidence type="ECO:0000313" key="7">
    <source>
        <dbReference type="EMBL" id="TDY00619.1"/>
    </source>
</evidence>
<keyword evidence="6" id="KW-0012">Acyltransferase</keyword>
<dbReference type="Proteomes" id="UP000294914">
    <property type="component" value="Unassembled WGS sequence"/>
</dbReference>
<evidence type="ECO:0000256" key="2">
    <source>
        <dbReference type="ARBA" id="ARBA00022475"/>
    </source>
</evidence>
<dbReference type="GO" id="GO:0016746">
    <property type="term" value="F:acyltransferase activity"/>
    <property type="evidence" value="ECO:0007669"/>
    <property type="project" value="UniProtKB-KW"/>
</dbReference>
<dbReference type="RefSeq" id="WP_166668837.1">
    <property type="nucleotide sequence ID" value="NZ_SOQX01000005.1"/>
</dbReference>
<dbReference type="GO" id="GO:0009247">
    <property type="term" value="P:glycolipid biosynthetic process"/>
    <property type="evidence" value="ECO:0007669"/>
    <property type="project" value="UniProtKB-ARBA"/>
</dbReference>
<protein>
    <submittedName>
        <fullName evidence="7">KDO2-lipid IV(A) lauroyltransferase</fullName>
    </submittedName>
</protein>
<dbReference type="GO" id="GO:0005886">
    <property type="term" value="C:plasma membrane"/>
    <property type="evidence" value="ECO:0007669"/>
    <property type="project" value="UniProtKB-SubCell"/>
</dbReference>
<evidence type="ECO:0000256" key="5">
    <source>
        <dbReference type="ARBA" id="ARBA00023136"/>
    </source>
</evidence>
<evidence type="ECO:0000256" key="3">
    <source>
        <dbReference type="ARBA" id="ARBA00022519"/>
    </source>
</evidence>
<dbReference type="PIRSF" id="PIRSF026649">
    <property type="entry name" value="MsbB"/>
    <property type="match status" value="1"/>
</dbReference>
<dbReference type="PANTHER" id="PTHR30606:SF10">
    <property type="entry name" value="PHOSPHATIDYLINOSITOL MANNOSIDE ACYLTRANSFERASE"/>
    <property type="match status" value="1"/>
</dbReference>
<evidence type="ECO:0000256" key="6">
    <source>
        <dbReference type="ARBA" id="ARBA00023315"/>
    </source>
</evidence>
<sequence length="305" mass="34651">MSLTQKTGAKRRFEARLARSLLKIFTRLPLRRCHQIGSIIGWLAYLMPTKLYRHAIANVRVCLPHLSQKQQGALVRKSIIETGKTLAEAGPLLFWKTDYIEQHINSVEGEDLIRQAMRQRSGVIIAFPHVGAWELLSLFCSRRYPMTTLYRKPRLQELDSIVKQGRERFGARLVQTDASGVRALLEALNRGETIGLLPDQEPPQGCGVFAPFFDVSAYSMTLVSQLARRTGASVVIGYARRLSRGAGYNIYFRMASDDIHDPSTDNSVNALNRDIAQCIREVPEQYQWIYKRFRKRPAGAQPVYT</sequence>
<evidence type="ECO:0000256" key="1">
    <source>
        <dbReference type="ARBA" id="ARBA00004533"/>
    </source>
</evidence>
<proteinExistence type="predicted"/>
<evidence type="ECO:0000313" key="8">
    <source>
        <dbReference type="Proteomes" id="UP000294914"/>
    </source>
</evidence>
<dbReference type="EMBL" id="SOQX01000005">
    <property type="protein sequence ID" value="TDY00619.1"/>
    <property type="molecule type" value="Genomic_DNA"/>
</dbReference>
<reference evidence="7 8" key="1">
    <citation type="submission" date="2019-03" db="EMBL/GenBank/DDBJ databases">
        <title>Genomic Encyclopedia of Type Strains, Phase IV (KMG-IV): sequencing the most valuable type-strain genomes for metagenomic binning, comparative biology and taxonomic classification.</title>
        <authorList>
            <person name="Goeker M."/>
        </authorList>
    </citation>
    <scope>NUCLEOTIDE SEQUENCE [LARGE SCALE GENOMIC DNA]</scope>
    <source>
        <strain evidence="7 8">DSM 16326</strain>
    </source>
</reference>